<comment type="caution">
    <text evidence="1">The sequence shown here is derived from an EMBL/GenBank/DDBJ whole genome shotgun (WGS) entry which is preliminary data.</text>
</comment>
<keyword evidence="2" id="KW-1185">Reference proteome</keyword>
<evidence type="ECO:0000313" key="2">
    <source>
        <dbReference type="Proteomes" id="UP000829447"/>
    </source>
</evidence>
<evidence type="ECO:0000313" key="1">
    <source>
        <dbReference type="EMBL" id="MCI4382823.1"/>
    </source>
</evidence>
<organism evidence="1 2">
    <name type="scientific">Pangasianodon gigas</name>
    <name type="common">Mekong giant catfish</name>
    <name type="synonym">Pangasius gigas</name>
    <dbReference type="NCBI Taxonomy" id="30993"/>
    <lineage>
        <taxon>Eukaryota</taxon>
        <taxon>Metazoa</taxon>
        <taxon>Chordata</taxon>
        <taxon>Craniata</taxon>
        <taxon>Vertebrata</taxon>
        <taxon>Euteleostomi</taxon>
        <taxon>Actinopterygii</taxon>
        <taxon>Neopterygii</taxon>
        <taxon>Teleostei</taxon>
        <taxon>Ostariophysi</taxon>
        <taxon>Siluriformes</taxon>
        <taxon>Pangasiidae</taxon>
        <taxon>Pangasianodon</taxon>
    </lineage>
</organism>
<sequence>MHASYFSLTVSFSCSFSAVIPENNGRYKPRSNPSGNSLTSFLLSDICANDMHVYI</sequence>
<name>A0ACC5WUP6_PANGG</name>
<dbReference type="EMBL" id="CM040463">
    <property type="protein sequence ID" value="MCI4382823.1"/>
    <property type="molecule type" value="Genomic_DNA"/>
</dbReference>
<gene>
    <name evidence="1" type="ORF">PGIGA_G00019120</name>
</gene>
<dbReference type="Proteomes" id="UP000829447">
    <property type="component" value="Linkage Group LG10"/>
</dbReference>
<proteinExistence type="predicted"/>
<protein>
    <submittedName>
        <fullName evidence="1">Uncharacterized protein</fullName>
    </submittedName>
</protein>
<reference evidence="1 2" key="1">
    <citation type="journal article" date="2022" name="bioRxiv">
        <title>An ancient truncated duplication of the anti-Mullerian hormone receptor type 2 gene is a potential conserved master sex determinant in the Pangasiidae catfish family.</title>
        <authorList>
            <person name="Wen M."/>
            <person name="Pan Q."/>
            <person name="Jouanno E."/>
            <person name="Montfort J."/>
            <person name="Zahm M."/>
            <person name="Cabau C."/>
            <person name="Klopp C."/>
            <person name="Iampietro C."/>
            <person name="Roques C."/>
            <person name="Bouchez O."/>
            <person name="Castinel A."/>
            <person name="Donnadieu C."/>
            <person name="Parrinello H."/>
            <person name="Poncet C."/>
            <person name="Belmonte E."/>
            <person name="Gautier V."/>
            <person name="Avarre J.-C."/>
            <person name="Dugue R."/>
            <person name="Gustiano R."/>
            <person name="Ha T.T.T."/>
            <person name="Campet M."/>
            <person name="Sriphairoj K."/>
            <person name="Ribolli J."/>
            <person name="de Almeida F.L."/>
            <person name="Desvignes T."/>
            <person name="Postlethwait J.H."/>
            <person name="Bucao C.F."/>
            <person name="Robinson-Rechavi M."/>
            <person name="Bobe J."/>
            <person name="Herpin A."/>
            <person name="Guiguen Y."/>
        </authorList>
    </citation>
    <scope>NUCLEOTIDE SEQUENCE [LARGE SCALE GENOMIC DNA]</scope>
    <source>
        <strain evidence="1">YG-Dec2019</strain>
    </source>
</reference>
<accession>A0ACC5WUP6</accession>